<dbReference type="InterPro" id="IPR018673">
    <property type="entry name" value="DUF2141"/>
</dbReference>
<accession>A0A552U704</accession>
<feature type="chain" id="PRO_5021740739" evidence="1">
    <location>
        <begin position="20"/>
        <end position="139"/>
    </location>
</feature>
<evidence type="ECO:0000313" key="3">
    <source>
        <dbReference type="Proteomes" id="UP000317894"/>
    </source>
</evidence>
<protein>
    <submittedName>
        <fullName evidence="2">DUF2141 domain-containing protein</fullName>
    </submittedName>
</protein>
<feature type="signal peptide" evidence="1">
    <location>
        <begin position="1"/>
        <end position="19"/>
    </location>
</feature>
<proteinExistence type="predicted"/>
<evidence type="ECO:0000313" key="2">
    <source>
        <dbReference type="EMBL" id="TRW13998.1"/>
    </source>
</evidence>
<keyword evidence="1" id="KW-0732">Signal</keyword>
<dbReference type="Pfam" id="PF09912">
    <property type="entry name" value="DUF2141"/>
    <property type="match status" value="1"/>
</dbReference>
<organism evidence="2 3">
    <name type="scientific">Glacieibacterium frigidum</name>
    <dbReference type="NCBI Taxonomy" id="2593303"/>
    <lineage>
        <taxon>Bacteria</taxon>
        <taxon>Pseudomonadati</taxon>
        <taxon>Pseudomonadota</taxon>
        <taxon>Alphaproteobacteria</taxon>
        <taxon>Sphingomonadales</taxon>
        <taxon>Sphingosinicellaceae</taxon>
        <taxon>Glacieibacterium</taxon>
    </lineage>
</organism>
<gene>
    <name evidence="2" type="ORF">FMM06_09655</name>
</gene>
<name>A0A552U704_9SPHN</name>
<dbReference type="Proteomes" id="UP000317894">
    <property type="component" value="Unassembled WGS sequence"/>
</dbReference>
<evidence type="ECO:0000256" key="1">
    <source>
        <dbReference type="SAM" id="SignalP"/>
    </source>
</evidence>
<keyword evidence="3" id="KW-1185">Reference proteome</keyword>
<dbReference type="AlphaFoldDB" id="A0A552U704"/>
<dbReference type="OrthoDB" id="9788332at2"/>
<sequence>MMKRFAILAAIALAAPATAGDVTVTLNAVEARPGMLIVSLFDRATLFRAKPPYFAMVKPVAGTVTATLKDVAAGDYVLAVTHDANGDFQLGMSASGAPTEGWAMSNADKLRGPPDFDVIKVAVPAAGATLTETMVYPKP</sequence>
<reference evidence="2 3" key="1">
    <citation type="submission" date="2019-07" db="EMBL/GenBank/DDBJ databases">
        <title>Novel species isolated from glacier.</title>
        <authorList>
            <person name="Liu Q."/>
            <person name="Xin Y.-H."/>
        </authorList>
    </citation>
    <scope>NUCLEOTIDE SEQUENCE [LARGE SCALE GENOMIC DNA]</scope>
    <source>
        <strain evidence="2 3">LB1R16</strain>
    </source>
</reference>
<comment type="caution">
    <text evidence="2">The sequence shown here is derived from an EMBL/GenBank/DDBJ whole genome shotgun (WGS) entry which is preliminary data.</text>
</comment>
<dbReference type="RefSeq" id="WP_144237204.1">
    <property type="nucleotide sequence ID" value="NZ_VJWA01000002.1"/>
</dbReference>
<dbReference type="EMBL" id="VJWA01000002">
    <property type="protein sequence ID" value="TRW13998.1"/>
    <property type="molecule type" value="Genomic_DNA"/>
</dbReference>